<reference evidence="2 3" key="1">
    <citation type="submission" date="2019-06" db="EMBL/GenBank/DDBJ databases">
        <title>Genome sequence of Litorilinea aerophila BAA-2444.</title>
        <authorList>
            <person name="Maclea K.S."/>
            <person name="Maurais E.G."/>
            <person name="Iannazzi L.C."/>
        </authorList>
    </citation>
    <scope>NUCLEOTIDE SEQUENCE [LARGE SCALE GENOMIC DNA]</scope>
    <source>
        <strain evidence="2 3">ATCC BAA-2444</strain>
    </source>
</reference>
<accession>A0A540VD96</accession>
<keyword evidence="1" id="KW-0812">Transmembrane</keyword>
<keyword evidence="1" id="KW-0472">Membrane</keyword>
<dbReference type="InterPro" id="IPR003832">
    <property type="entry name" value="DUF212"/>
</dbReference>
<protein>
    <submittedName>
        <fullName evidence="2">Divergent PAP2 family protein</fullName>
    </submittedName>
</protein>
<dbReference type="EMBL" id="VIGC01000021">
    <property type="protein sequence ID" value="TQE94724.1"/>
    <property type="molecule type" value="Genomic_DNA"/>
</dbReference>
<evidence type="ECO:0000256" key="1">
    <source>
        <dbReference type="SAM" id="Phobius"/>
    </source>
</evidence>
<name>A0A540VD96_9CHLR</name>
<dbReference type="FunCoup" id="A0A540VD96">
    <property type="interactions" value="25"/>
</dbReference>
<keyword evidence="3" id="KW-1185">Reference proteome</keyword>
<comment type="caution">
    <text evidence="2">The sequence shown here is derived from an EMBL/GenBank/DDBJ whole genome shotgun (WGS) entry which is preliminary data.</text>
</comment>
<evidence type="ECO:0000313" key="2">
    <source>
        <dbReference type="EMBL" id="TQE94724.1"/>
    </source>
</evidence>
<dbReference type="AlphaFoldDB" id="A0A540VD96"/>
<keyword evidence="1" id="KW-1133">Transmembrane helix</keyword>
<dbReference type="Pfam" id="PF02681">
    <property type="entry name" value="DUF212"/>
    <property type="match status" value="1"/>
</dbReference>
<dbReference type="OrthoDB" id="9792681at2"/>
<dbReference type="PANTHER" id="PTHR31446">
    <property type="entry name" value="ACID PHOSPHATASE/VANADIUM-DEPENDENT HALOPEROXIDASE-RELATED PROTEIN"/>
    <property type="match status" value="1"/>
</dbReference>
<feature type="transmembrane region" description="Helical" evidence="1">
    <location>
        <begin position="121"/>
        <end position="140"/>
    </location>
</feature>
<dbReference type="Proteomes" id="UP000317371">
    <property type="component" value="Unassembled WGS sequence"/>
</dbReference>
<dbReference type="PANTHER" id="PTHR31446:SF29">
    <property type="entry name" value="ACID PHOSPHATASE_VANADIUM-DEPENDENT HALOPEROXIDASE-RELATED PROTEIN"/>
    <property type="match status" value="1"/>
</dbReference>
<dbReference type="InParanoid" id="A0A540VD96"/>
<sequence>MLWIPISAMAGVQLFKFIYEWIREGDFDLHVLVRTGGMPSSHSAMVTSLATAVGLREGLDSALFAVSTVFALIVMYDARGVRQESGKQARVVNQIVRELFSGQPISEQELKELLGHTPTEVIVGAILGFVYTLLVLPYFAGGR</sequence>
<evidence type="ECO:0000313" key="3">
    <source>
        <dbReference type="Proteomes" id="UP000317371"/>
    </source>
</evidence>
<organism evidence="2 3">
    <name type="scientific">Litorilinea aerophila</name>
    <dbReference type="NCBI Taxonomy" id="1204385"/>
    <lineage>
        <taxon>Bacteria</taxon>
        <taxon>Bacillati</taxon>
        <taxon>Chloroflexota</taxon>
        <taxon>Caldilineae</taxon>
        <taxon>Caldilineales</taxon>
        <taxon>Caldilineaceae</taxon>
        <taxon>Litorilinea</taxon>
    </lineage>
</organism>
<proteinExistence type="predicted"/>
<gene>
    <name evidence="2" type="ORF">FKZ61_15505</name>
</gene>